<dbReference type="Proteomes" id="UP001500238">
    <property type="component" value="Unassembled WGS sequence"/>
</dbReference>
<dbReference type="RefSeq" id="WP_163958889.1">
    <property type="nucleotide sequence ID" value="NZ_BAAAES010000007.1"/>
</dbReference>
<accession>A0ABP3T1T7</accession>
<comment type="caution">
    <text evidence="1">The sequence shown here is derived from an EMBL/GenBank/DDBJ whole genome shotgun (WGS) entry which is preliminary data.</text>
</comment>
<organism evidence="1 2">
    <name type="scientific">Sphingomonas insulae</name>
    <dbReference type="NCBI Taxonomy" id="424800"/>
    <lineage>
        <taxon>Bacteria</taxon>
        <taxon>Pseudomonadati</taxon>
        <taxon>Pseudomonadota</taxon>
        <taxon>Alphaproteobacteria</taxon>
        <taxon>Sphingomonadales</taxon>
        <taxon>Sphingomonadaceae</taxon>
        <taxon>Sphingomonas</taxon>
    </lineage>
</organism>
<dbReference type="EMBL" id="BAAAES010000007">
    <property type="protein sequence ID" value="GAA0664611.1"/>
    <property type="molecule type" value="Genomic_DNA"/>
</dbReference>
<proteinExistence type="predicted"/>
<evidence type="ECO:0000313" key="1">
    <source>
        <dbReference type="EMBL" id="GAA0664611.1"/>
    </source>
</evidence>
<reference evidence="2" key="1">
    <citation type="journal article" date="2019" name="Int. J. Syst. Evol. Microbiol.">
        <title>The Global Catalogue of Microorganisms (GCM) 10K type strain sequencing project: providing services to taxonomists for standard genome sequencing and annotation.</title>
        <authorList>
            <consortium name="The Broad Institute Genomics Platform"/>
            <consortium name="The Broad Institute Genome Sequencing Center for Infectious Disease"/>
            <person name="Wu L."/>
            <person name="Ma J."/>
        </authorList>
    </citation>
    <scope>NUCLEOTIDE SEQUENCE [LARGE SCALE GENOMIC DNA]</scope>
    <source>
        <strain evidence="2">JCM 14603</strain>
    </source>
</reference>
<gene>
    <name evidence="1" type="ORF">GCM10009102_12620</name>
</gene>
<keyword evidence="2" id="KW-1185">Reference proteome</keyword>
<protein>
    <recommendedName>
        <fullName evidence="3">STAS/SEC14 domain-containing protein</fullName>
    </recommendedName>
</protein>
<sequence length="129" mass="14230">MRITNVAGAHAGYDAELTPDAILTLTIRGVWTRDEVDAFFAALTPLYHEARRRSGTTRTLVIVETVQSPAIALHVRSHALALKQPGDRRAFVVTSFLSKLQIRRLATTEAFGLFTDRSAAERWLLGQAA</sequence>
<evidence type="ECO:0008006" key="3">
    <source>
        <dbReference type="Google" id="ProtNLM"/>
    </source>
</evidence>
<evidence type="ECO:0000313" key="2">
    <source>
        <dbReference type="Proteomes" id="UP001500238"/>
    </source>
</evidence>
<name>A0ABP3T1T7_9SPHN</name>